<keyword evidence="2" id="KW-0479">Metal-binding</keyword>
<comment type="subcellular location">
    <subcellularLocation>
        <location evidence="2">Nucleus</location>
    </subcellularLocation>
</comment>
<gene>
    <name evidence="4" type="ORF">POM88_050352</name>
</gene>
<evidence type="ECO:0000313" key="5">
    <source>
        <dbReference type="Proteomes" id="UP001237642"/>
    </source>
</evidence>
<dbReference type="PROSITE" id="PS50966">
    <property type="entry name" value="ZF_SWIM"/>
    <property type="match status" value="1"/>
</dbReference>
<keyword evidence="5" id="KW-1185">Reference proteome</keyword>
<evidence type="ECO:0000259" key="3">
    <source>
        <dbReference type="PROSITE" id="PS50966"/>
    </source>
</evidence>
<dbReference type="GO" id="GO:0005634">
    <property type="term" value="C:nucleus"/>
    <property type="evidence" value="ECO:0007669"/>
    <property type="project" value="UniProtKB-SubCell"/>
</dbReference>
<reference evidence="4" key="1">
    <citation type="submission" date="2023-02" db="EMBL/GenBank/DDBJ databases">
        <title>Genome of toxic invasive species Heracleum sosnowskyi carries increased number of genes despite the absence of recent whole-genome duplications.</title>
        <authorList>
            <person name="Schelkunov M."/>
            <person name="Shtratnikova V."/>
            <person name="Makarenko M."/>
            <person name="Klepikova A."/>
            <person name="Omelchenko D."/>
            <person name="Novikova G."/>
            <person name="Obukhova E."/>
            <person name="Bogdanov V."/>
            <person name="Penin A."/>
            <person name="Logacheva M."/>
        </authorList>
    </citation>
    <scope>NUCLEOTIDE SEQUENCE</scope>
    <source>
        <strain evidence="4">Hsosn_3</strain>
        <tissue evidence="4">Leaf</tissue>
    </source>
</reference>
<feature type="domain" description="SWIM-type" evidence="3">
    <location>
        <begin position="70"/>
        <end position="106"/>
    </location>
</feature>
<name>A0AAD8GYK3_9APIA</name>
<sequence>MRNGDSEFPKMVTEMEIEKDAASHYTRSIYYKVRKEIKAACCHMSLDNLVTADNVKKCMIRDKHVKDKVFEVDLSLSSNDISCSCHLFTRVGYPCRHIFYCLSLSSIEQIPQQLLSKCWMKNAVETYSTIDLVAESNGSSDEEKRKSTSK</sequence>
<comment type="function">
    <text evidence="2">Putative transcription activator involved in regulating light control of development.</text>
</comment>
<proteinExistence type="inferred from homology"/>
<dbReference type="AlphaFoldDB" id="A0AAD8GYK3"/>
<keyword evidence="2" id="KW-0539">Nucleus</keyword>
<dbReference type="InterPro" id="IPR007527">
    <property type="entry name" value="Znf_SWIM"/>
</dbReference>
<dbReference type="GO" id="GO:0006355">
    <property type="term" value="P:regulation of DNA-templated transcription"/>
    <property type="evidence" value="ECO:0007669"/>
    <property type="project" value="UniProtKB-UniRule"/>
</dbReference>
<dbReference type="PANTHER" id="PTHR31669">
    <property type="entry name" value="PROTEIN FAR1-RELATED SEQUENCE 10-RELATED"/>
    <property type="match status" value="1"/>
</dbReference>
<comment type="similarity">
    <text evidence="2">Belongs to the FHY3/FAR1 family.</text>
</comment>
<dbReference type="Pfam" id="PF04434">
    <property type="entry name" value="SWIM"/>
    <property type="match status" value="1"/>
</dbReference>
<accession>A0AAD8GYK3</accession>
<dbReference type="Proteomes" id="UP001237642">
    <property type="component" value="Unassembled WGS sequence"/>
</dbReference>
<keyword evidence="1 2" id="KW-0863">Zinc-finger</keyword>
<evidence type="ECO:0000256" key="1">
    <source>
        <dbReference type="PROSITE-ProRule" id="PRU00325"/>
    </source>
</evidence>
<comment type="caution">
    <text evidence="4">The sequence shown here is derived from an EMBL/GenBank/DDBJ whole genome shotgun (WGS) entry which is preliminary data.</text>
</comment>
<keyword evidence="2" id="KW-0862">Zinc</keyword>
<reference evidence="4" key="2">
    <citation type="submission" date="2023-05" db="EMBL/GenBank/DDBJ databases">
        <authorList>
            <person name="Schelkunov M.I."/>
        </authorList>
    </citation>
    <scope>NUCLEOTIDE SEQUENCE</scope>
    <source>
        <strain evidence="4">Hsosn_3</strain>
        <tissue evidence="4">Leaf</tissue>
    </source>
</reference>
<dbReference type="PANTHER" id="PTHR31669:SF306">
    <property type="entry name" value="PROTEIN FAR1-RELATED SEQUENCE"/>
    <property type="match status" value="1"/>
</dbReference>
<dbReference type="EMBL" id="JAUIZM010000011">
    <property type="protein sequence ID" value="KAK1357096.1"/>
    <property type="molecule type" value="Genomic_DNA"/>
</dbReference>
<organism evidence="4 5">
    <name type="scientific">Heracleum sosnowskyi</name>
    <dbReference type="NCBI Taxonomy" id="360622"/>
    <lineage>
        <taxon>Eukaryota</taxon>
        <taxon>Viridiplantae</taxon>
        <taxon>Streptophyta</taxon>
        <taxon>Embryophyta</taxon>
        <taxon>Tracheophyta</taxon>
        <taxon>Spermatophyta</taxon>
        <taxon>Magnoliopsida</taxon>
        <taxon>eudicotyledons</taxon>
        <taxon>Gunneridae</taxon>
        <taxon>Pentapetalae</taxon>
        <taxon>asterids</taxon>
        <taxon>campanulids</taxon>
        <taxon>Apiales</taxon>
        <taxon>Apiaceae</taxon>
        <taxon>Apioideae</taxon>
        <taxon>apioid superclade</taxon>
        <taxon>Tordylieae</taxon>
        <taxon>Tordyliinae</taxon>
        <taxon>Heracleum</taxon>
    </lineage>
</organism>
<dbReference type="InterPro" id="IPR031052">
    <property type="entry name" value="FHY3/FAR1"/>
</dbReference>
<evidence type="ECO:0000256" key="2">
    <source>
        <dbReference type="RuleBase" id="RU367018"/>
    </source>
</evidence>
<dbReference type="GO" id="GO:0008270">
    <property type="term" value="F:zinc ion binding"/>
    <property type="evidence" value="ECO:0007669"/>
    <property type="project" value="UniProtKB-UniRule"/>
</dbReference>
<evidence type="ECO:0000313" key="4">
    <source>
        <dbReference type="EMBL" id="KAK1357096.1"/>
    </source>
</evidence>
<protein>
    <recommendedName>
        <fullName evidence="2">Protein FAR1-RELATED SEQUENCE</fullName>
    </recommendedName>
</protein>